<dbReference type="AlphaFoldDB" id="A0AAE8SV78"/>
<keyword evidence="4" id="KW-1185">Reference proteome</keyword>
<evidence type="ECO:0000259" key="2">
    <source>
        <dbReference type="Pfam" id="PF00931"/>
    </source>
</evidence>
<dbReference type="SUPFAM" id="SSF52540">
    <property type="entry name" value="P-loop containing nucleoside triphosphate hydrolases"/>
    <property type="match status" value="1"/>
</dbReference>
<dbReference type="PANTHER" id="PTHR35205">
    <property type="entry name" value="NB-ARC AND TPR DOMAIN PROTEIN"/>
    <property type="match status" value="1"/>
</dbReference>
<evidence type="ECO:0000256" key="1">
    <source>
        <dbReference type="SAM" id="MobiDB-lite"/>
    </source>
</evidence>
<dbReference type="GO" id="GO:0043531">
    <property type="term" value="F:ADP binding"/>
    <property type="evidence" value="ECO:0007669"/>
    <property type="project" value="InterPro"/>
</dbReference>
<organism evidence="3 4">
    <name type="scientific">Cephalotrichum gorgonifer</name>
    <dbReference type="NCBI Taxonomy" id="2041049"/>
    <lineage>
        <taxon>Eukaryota</taxon>
        <taxon>Fungi</taxon>
        <taxon>Dikarya</taxon>
        <taxon>Ascomycota</taxon>
        <taxon>Pezizomycotina</taxon>
        <taxon>Sordariomycetes</taxon>
        <taxon>Hypocreomycetidae</taxon>
        <taxon>Microascales</taxon>
        <taxon>Microascaceae</taxon>
        <taxon>Cephalotrichum</taxon>
    </lineage>
</organism>
<feature type="domain" description="NB-ARC" evidence="2">
    <location>
        <begin position="196"/>
        <end position="336"/>
    </location>
</feature>
<comment type="caution">
    <text evidence="3">The sequence shown here is derived from an EMBL/GenBank/DDBJ whole genome shotgun (WGS) entry which is preliminary data.</text>
</comment>
<name>A0AAE8SV78_9PEZI</name>
<dbReference type="PANTHER" id="PTHR35205:SF1">
    <property type="entry name" value="ZU5 DOMAIN-CONTAINING PROTEIN"/>
    <property type="match status" value="1"/>
</dbReference>
<evidence type="ECO:0000313" key="3">
    <source>
        <dbReference type="EMBL" id="SPO02458.1"/>
    </source>
</evidence>
<feature type="region of interest" description="Disordered" evidence="1">
    <location>
        <begin position="452"/>
        <end position="478"/>
    </location>
</feature>
<protein>
    <recommendedName>
        <fullName evidence="2">NB-ARC domain-containing protein</fullName>
    </recommendedName>
</protein>
<dbReference type="Proteomes" id="UP001187682">
    <property type="component" value="Unassembled WGS sequence"/>
</dbReference>
<evidence type="ECO:0000313" key="4">
    <source>
        <dbReference type="Proteomes" id="UP001187682"/>
    </source>
</evidence>
<dbReference type="InterPro" id="IPR002182">
    <property type="entry name" value="NB-ARC"/>
</dbReference>
<proteinExistence type="predicted"/>
<dbReference type="Gene3D" id="3.40.50.300">
    <property type="entry name" value="P-loop containing nucleotide triphosphate hydrolases"/>
    <property type="match status" value="1"/>
</dbReference>
<feature type="compositionally biased region" description="Basic and acidic residues" evidence="1">
    <location>
        <begin position="461"/>
        <end position="478"/>
    </location>
</feature>
<accession>A0AAE8SV78</accession>
<sequence>MEGLGIVANTIAVVNLSAKVATLLVQYLTEVSSAREDIQRLHGQVFHLQNALRAAQRLVEGPKGQSLSASQELAASFSECFLYLQQLEKRLSPNPTRTAMRRLGLRAWKWPFTSKEVRQVLSDLGRHEKSILLGLQIDQTNVLIDIQEGVKQLVLCTIEDASISRKSHRIVPFPPDPDFVQRPAIWRWMKDQYSKPGRRMALVGMGGFGKSQLAIQFAHQVHAEEPGTSIFWVHGNSQAIVEESYRTLADVLTLPRRHDPKVNVLALVRDWLQRDDIGPWLMILDNADDVEVFLPSKILVTSRSLDATEKLVGSSRAIRRVPVMEEEQTLELFRKKLEGEVDEAAAVDLVRALDYIPLAVNQAAAYINRRSPRATTKSYLDDFRRSEKRKDSLLRSDKGDLGRHDGVSNSIVVTWQVTFEQIKRERPRAANLLSLMSCFQAQNIPESMLYSYEGDGVDGGESDRGSIDDETDKRSGIF</sequence>
<dbReference type="InterPro" id="IPR027417">
    <property type="entry name" value="P-loop_NTPase"/>
</dbReference>
<reference evidence="3" key="1">
    <citation type="submission" date="2018-03" db="EMBL/GenBank/DDBJ databases">
        <authorList>
            <person name="Guldener U."/>
        </authorList>
    </citation>
    <scope>NUCLEOTIDE SEQUENCE</scope>
</reference>
<dbReference type="Pfam" id="PF00931">
    <property type="entry name" value="NB-ARC"/>
    <property type="match status" value="1"/>
</dbReference>
<gene>
    <name evidence="3" type="ORF">DNG_05131</name>
</gene>
<dbReference type="EMBL" id="ONZQ02000006">
    <property type="protein sequence ID" value="SPO02458.1"/>
    <property type="molecule type" value="Genomic_DNA"/>
</dbReference>